<keyword evidence="10" id="KW-1185">Reference proteome</keyword>
<dbReference type="InterPro" id="IPR050706">
    <property type="entry name" value="Cyclic-di-GMP_PDE-like"/>
</dbReference>
<comment type="caution">
    <text evidence="9">The sequence shown here is derived from an EMBL/GenBank/DDBJ whole genome shotgun (WGS) entry which is preliminary data.</text>
</comment>
<evidence type="ECO:0000313" key="10">
    <source>
        <dbReference type="Proteomes" id="UP001596105"/>
    </source>
</evidence>
<evidence type="ECO:0000256" key="6">
    <source>
        <dbReference type="SAM" id="Phobius"/>
    </source>
</evidence>
<gene>
    <name evidence="9" type="ORF">ACFPPD_02315</name>
</gene>
<evidence type="ECO:0000256" key="4">
    <source>
        <dbReference type="ARBA" id="ARBA00022989"/>
    </source>
</evidence>
<dbReference type="PANTHER" id="PTHR33121">
    <property type="entry name" value="CYCLIC DI-GMP PHOSPHODIESTERASE PDEF"/>
    <property type="match status" value="1"/>
</dbReference>
<dbReference type="InterPro" id="IPR001633">
    <property type="entry name" value="EAL_dom"/>
</dbReference>
<dbReference type="PROSITE" id="PS50887">
    <property type="entry name" value="GGDEF"/>
    <property type="match status" value="1"/>
</dbReference>
<dbReference type="Pfam" id="PF07694">
    <property type="entry name" value="5TM-5TMR_LYT"/>
    <property type="match status" value="1"/>
</dbReference>
<name>A0ABW0LNQ9_9BACL</name>
<sequence length="626" mass="69196">MIDINVTGIVNFIQNIAVVVLFLMFCHRLIPAFKEWKPPMRKSAFGLLFGTTGIVSMLLPLFSGEESIVSMKNILTALSAWLGGPIAAGVSVTLVTVARLAIGGAGAWPSIASGVTASLIGLVFYYFRRPTIFRSFRLARPTLIGLLVWAEGTAWCMLLPEHDRVFIIRNYTVVLAVLYPAAAILFHYCLNPEWVKSRETLADEATGLTPPDLFWHQMQQKMDARTPFYLTILNVDGLKTIVTLNSAKACNELLKEISDRLTGWLPDNAAACRMEANQFVVAVADPDPQSGALPLLPPGFWKQLQAALSEPYVIQHKRCHVAIEAGTTAYAGDGLSVDQLLPRAYAALQHARETGVNEAVLYNERLSERIRRLAQIEEHLKTAIEDDRLSIHYEPQFELSDGALRGIEAQLHWEHPEFGEVPAREFLPIAEKTKMIVRIGEWTLRQACGAYARIAAQGAPESLKLSVNVSGVQLEQSGFAALVVDVLREFGLSPDRLELELSEGSLLSSMENASKQMDELKAAGIRLALGKFGSSGSSIHFLRMFPFDTIKIDKSYIQDIGSAKEQDLTGSMIGFIKHLGYSVVAEGLETYEQLIYLKKRKCDYAQGHLFSKPLREDEIAALVHIG</sequence>
<feature type="transmembrane region" description="Helical" evidence="6">
    <location>
        <begin position="107"/>
        <end position="127"/>
    </location>
</feature>
<dbReference type="InterPro" id="IPR035919">
    <property type="entry name" value="EAL_sf"/>
</dbReference>
<feature type="transmembrane region" description="Helical" evidence="6">
    <location>
        <begin position="171"/>
        <end position="188"/>
    </location>
</feature>
<dbReference type="SUPFAM" id="SSF55073">
    <property type="entry name" value="Nucleotide cyclase"/>
    <property type="match status" value="1"/>
</dbReference>
<dbReference type="SMART" id="SM00052">
    <property type="entry name" value="EAL"/>
    <property type="match status" value="1"/>
</dbReference>
<keyword evidence="4 6" id="KW-1133">Transmembrane helix</keyword>
<keyword evidence="3 6" id="KW-0812">Transmembrane</keyword>
<evidence type="ECO:0000256" key="3">
    <source>
        <dbReference type="ARBA" id="ARBA00022692"/>
    </source>
</evidence>
<dbReference type="PANTHER" id="PTHR33121:SF71">
    <property type="entry name" value="OXYGEN SENSOR PROTEIN DOSP"/>
    <property type="match status" value="1"/>
</dbReference>
<dbReference type="PROSITE" id="PS50883">
    <property type="entry name" value="EAL"/>
    <property type="match status" value="1"/>
</dbReference>
<feature type="transmembrane region" description="Helical" evidence="6">
    <location>
        <begin position="12"/>
        <end position="31"/>
    </location>
</feature>
<dbReference type="InterPro" id="IPR043128">
    <property type="entry name" value="Rev_trsase/Diguanyl_cyclase"/>
</dbReference>
<evidence type="ECO:0000259" key="8">
    <source>
        <dbReference type="PROSITE" id="PS50887"/>
    </source>
</evidence>
<dbReference type="InterPro" id="IPR029787">
    <property type="entry name" value="Nucleotide_cyclase"/>
</dbReference>
<protein>
    <submittedName>
        <fullName evidence="9">Bifunctional diguanylate cyclase/phosphodiesterase</fullName>
    </submittedName>
</protein>
<dbReference type="SMART" id="SM00267">
    <property type="entry name" value="GGDEF"/>
    <property type="match status" value="1"/>
</dbReference>
<comment type="subcellular location">
    <subcellularLocation>
        <location evidence="1">Cell membrane</location>
        <topology evidence="1">Multi-pass membrane protein</topology>
    </subcellularLocation>
</comment>
<proteinExistence type="predicted"/>
<dbReference type="Gene3D" id="3.30.70.270">
    <property type="match status" value="1"/>
</dbReference>
<dbReference type="CDD" id="cd01948">
    <property type="entry name" value="EAL"/>
    <property type="match status" value="1"/>
</dbReference>
<feature type="domain" description="EAL" evidence="7">
    <location>
        <begin position="373"/>
        <end position="626"/>
    </location>
</feature>
<evidence type="ECO:0000313" key="9">
    <source>
        <dbReference type="EMBL" id="MFC5467534.1"/>
    </source>
</evidence>
<feature type="transmembrane region" description="Helical" evidence="6">
    <location>
        <begin position="43"/>
        <end position="62"/>
    </location>
</feature>
<evidence type="ECO:0000256" key="5">
    <source>
        <dbReference type="ARBA" id="ARBA00023136"/>
    </source>
</evidence>
<dbReference type="InterPro" id="IPR000160">
    <property type="entry name" value="GGDEF_dom"/>
</dbReference>
<dbReference type="RefSeq" id="WP_209742725.1">
    <property type="nucleotide sequence ID" value="NZ_JBHSMH010000005.1"/>
</dbReference>
<feature type="domain" description="GGDEF" evidence="8">
    <location>
        <begin position="226"/>
        <end position="364"/>
    </location>
</feature>
<feature type="transmembrane region" description="Helical" evidence="6">
    <location>
        <begin position="74"/>
        <end position="95"/>
    </location>
</feature>
<keyword evidence="2" id="KW-1003">Cell membrane</keyword>
<dbReference type="Gene3D" id="3.20.20.450">
    <property type="entry name" value="EAL domain"/>
    <property type="match status" value="1"/>
</dbReference>
<dbReference type="SUPFAM" id="SSF141868">
    <property type="entry name" value="EAL domain-like"/>
    <property type="match status" value="1"/>
</dbReference>
<organism evidence="9 10">
    <name type="scientific">Cohnella suwonensis</name>
    <dbReference type="NCBI Taxonomy" id="696072"/>
    <lineage>
        <taxon>Bacteria</taxon>
        <taxon>Bacillati</taxon>
        <taxon>Bacillota</taxon>
        <taxon>Bacilli</taxon>
        <taxon>Bacillales</taxon>
        <taxon>Paenibacillaceae</taxon>
        <taxon>Cohnella</taxon>
    </lineage>
</organism>
<dbReference type="Pfam" id="PF00990">
    <property type="entry name" value="GGDEF"/>
    <property type="match status" value="1"/>
</dbReference>
<keyword evidence="5 6" id="KW-0472">Membrane</keyword>
<reference evidence="10" key="1">
    <citation type="journal article" date="2019" name="Int. J. Syst. Evol. Microbiol.">
        <title>The Global Catalogue of Microorganisms (GCM) 10K type strain sequencing project: providing services to taxonomists for standard genome sequencing and annotation.</title>
        <authorList>
            <consortium name="The Broad Institute Genomics Platform"/>
            <consortium name="The Broad Institute Genome Sequencing Center for Infectious Disease"/>
            <person name="Wu L."/>
            <person name="Ma J."/>
        </authorList>
    </citation>
    <scope>NUCLEOTIDE SEQUENCE [LARGE SCALE GENOMIC DNA]</scope>
    <source>
        <strain evidence="10">CCUG 57113</strain>
    </source>
</reference>
<dbReference type="Proteomes" id="UP001596105">
    <property type="component" value="Unassembled WGS sequence"/>
</dbReference>
<evidence type="ECO:0000256" key="2">
    <source>
        <dbReference type="ARBA" id="ARBA00022475"/>
    </source>
</evidence>
<evidence type="ECO:0000256" key="1">
    <source>
        <dbReference type="ARBA" id="ARBA00004651"/>
    </source>
</evidence>
<dbReference type="InterPro" id="IPR011620">
    <property type="entry name" value="Sig_transdc_His_kinase_LytS_TM"/>
</dbReference>
<dbReference type="EMBL" id="JBHSMH010000005">
    <property type="protein sequence ID" value="MFC5467534.1"/>
    <property type="molecule type" value="Genomic_DNA"/>
</dbReference>
<accession>A0ABW0LNQ9</accession>
<evidence type="ECO:0000259" key="7">
    <source>
        <dbReference type="PROSITE" id="PS50883"/>
    </source>
</evidence>
<dbReference type="Pfam" id="PF00563">
    <property type="entry name" value="EAL"/>
    <property type="match status" value="1"/>
</dbReference>
<feature type="transmembrane region" description="Helical" evidence="6">
    <location>
        <begin position="139"/>
        <end position="159"/>
    </location>
</feature>